<keyword evidence="1" id="KW-0812">Transmembrane</keyword>
<organism evidence="2 3">
    <name type="scientific">Haliscomenobacter hydrossis (strain ATCC 27775 / DSM 1100 / LMG 10767 / O)</name>
    <dbReference type="NCBI Taxonomy" id="760192"/>
    <lineage>
        <taxon>Bacteria</taxon>
        <taxon>Pseudomonadati</taxon>
        <taxon>Bacteroidota</taxon>
        <taxon>Saprospiria</taxon>
        <taxon>Saprospirales</taxon>
        <taxon>Haliscomenobacteraceae</taxon>
        <taxon>Haliscomenobacter</taxon>
    </lineage>
</organism>
<dbReference type="Proteomes" id="UP000008461">
    <property type="component" value="Chromosome"/>
</dbReference>
<dbReference type="EMBL" id="CP002691">
    <property type="protein sequence ID" value="AEE49611.1"/>
    <property type="molecule type" value="Genomic_DNA"/>
</dbReference>
<keyword evidence="3" id="KW-1185">Reference proteome</keyword>
<name>F4L1V2_HALH1</name>
<feature type="transmembrane region" description="Helical" evidence="1">
    <location>
        <begin position="60"/>
        <end position="78"/>
    </location>
</feature>
<feature type="transmembrane region" description="Helical" evidence="1">
    <location>
        <begin position="264"/>
        <end position="285"/>
    </location>
</feature>
<evidence type="ECO:0000256" key="1">
    <source>
        <dbReference type="SAM" id="Phobius"/>
    </source>
</evidence>
<feature type="transmembrane region" description="Helical" evidence="1">
    <location>
        <begin position="227"/>
        <end position="252"/>
    </location>
</feature>
<keyword evidence="1" id="KW-0472">Membrane</keyword>
<dbReference type="OrthoDB" id="1491846at2"/>
<dbReference type="Pfam" id="PF26314">
    <property type="entry name" value="MptA_B_family"/>
    <property type="match status" value="1"/>
</dbReference>
<feature type="transmembrane region" description="Helical" evidence="1">
    <location>
        <begin position="152"/>
        <end position="176"/>
    </location>
</feature>
<feature type="transmembrane region" description="Helical" evidence="1">
    <location>
        <begin position="305"/>
        <end position="338"/>
    </location>
</feature>
<feature type="transmembrane region" description="Helical" evidence="1">
    <location>
        <begin position="376"/>
        <end position="401"/>
    </location>
</feature>
<reference key="2">
    <citation type="submission" date="2011-04" db="EMBL/GenBank/DDBJ databases">
        <title>Complete sequence of chromosome of Haliscomenobacter hydrossis DSM 1100.</title>
        <authorList>
            <consortium name="US DOE Joint Genome Institute (JGI-PGF)"/>
            <person name="Lucas S."/>
            <person name="Han J."/>
            <person name="Lapidus A."/>
            <person name="Bruce D."/>
            <person name="Goodwin L."/>
            <person name="Pitluck S."/>
            <person name="Peters L."/>
            <person name="Kyrpides N."/>
            <person name="Mavromatis K."/>
            <person name="Ivanova N."/>
            <person name="Ovchinnikova G."/>
            <person name="Pagani I."/>
            <person name="Daligault H."/>
            <person name="Detter J.C."/>
            <person name="Han C."/>
            <person name="Land M."/>
            <person name="Hauser L."/>
            <person name="Markowitz V."/>
            <person name="Cheng J.-F."/>
            <person name="Hugenholtz P."/>
            <person name="Woyke T."/>
            <person name="Wu D."/>
            <person name="Verbarg S."/>
            <person name="Frueling A."/>
            <person name="Brambilla E."/>
            <person name="Klenk H.-P."/>
            <person name="Eisen J.A."/>
        </authorList>
    </citation>
    <scope>NUCLEOTIDE SEQUENCE</scope>
    <source>
        <strain>DSM 1100</strain>
    </source>
</reference>
<dbReference type="HOGENOM" id="CLU_606589_0_0_10"/>
<feature type="transmembrane region" description="Helical" evidence="1">
    <location>
        <begin position="188"/>
        <end position="221"/>
    </location>
</feature>
<evidence type="ECO:0000313" key="3">
    <source>
        <dbReference type="Proteomes" id="UP000008461"/>
    </source>
</evidence>
<evidence type="ECO:0000313" key="2">
    <source>
        <dbReference type="EMBL" id="AEE49611.1"/>
    </source>
</evidence>
<feature type="transmembrane region" description="Helical" evidence="1">
    <location>
        <begin position="413"/>
        <end position="434"/>
    </location>
</feature>
<protein>
    <recommendedName>
        <fullName evidence="4">Mannosyltransferase</fullName>
    </recommendedName>
</protein>
<dbReference type="AlphaFoldDB" id="F4L1V2"/>
<reference evidence="2 3" key="1">
    <citation type="journal article" date="2011" name="Stand. Genomic Sci.">
        <title>Complete genome sequence of Haliscomenobacter hydrossis type strain (O).</title>
        <authorList>
            <consortium name="US DOE Joint Genome Institute (JGI-PGF)"/>
            <person name="Daligault H."/>
            <person name="Lapidus A."/>
            <person name="Zeytun A."/>
            <person name="Nolan M."/>
            <person name="Lucas S."/>
            <person name="Del Rio T.G."/>
            <person name="Tice H."/>
            <person name="Cheng J.F."/>
            <person name="Tapia R."/>
            <person name="Han C."/>
            <person name="Goodwin L."/>
            <person name="Pitluck S."/>
            <person name="Liolios K."/>
            <person name="Pagani I."/>
            <person name="Ivanova N."/>
            <person name="Huntemann M."/>
            <person name="Mavromatis K."/>
            <person name="Mikhailova N."/>
            <person name="Pati A."/>
            <person name="Chen A."/>
            <person name="Palaniappan K."/>
            <person name="Land M."/>
            <person name="Hauser L."/>
            <person name="Brambilla E.M."/>
            <person name="Rohde M."/>
            <person name="Verbarg S."/>
            <person name="Goker M."/>
            <person name="Bristow J."/>
            <person name="Eisen J.A."/>
            <person name="Markowitz V."/>
            <person name="Hugenholtz P."/>
            <person name="Kyrpides N.C."/>
            <person name="Klenk H.P."/>
            <person name="Woyke T."/>
        </authorList>
    </citation>
    <scope>NUCLEOTIDE SEQUENCE [LARGE SCALE GENOMIC DNA]</scope>
    <source>
        <strain evidence="3">ATCC 27775 / DSM 1100 / LMG 10767 / O</strain>
    </source>
</reference>
<gene>
    <name evidence="2" type="ordered locus">Halhy_1722</name>
</gene>
<feature type="transmembrane region" description="Helical" evidence="1">
    <location>
        <begin position="5"/>
        <end position="24"/>
    </location>
</feature>
<keyword evidence="1" id="KW-1133">Transmembrane helix</keyword>
<dbReference type="KEGG" id="hhy:Halhy_1722"/>
<dbReference type="STRING" id="760192.Halhy_1722"/>
<proteinExistence type="predicted"/>
<feature type="transmembrane region" description="Helical" evidence="1">
    <location>
        <begin position="30"/>
        <end position="48"/>
    </location>
</feature>
<dbReference type="RefSeq" id="WP_013764164.1">
    <property type="nucleotide sequence ID" value="NC_015510.1"/>
</dbReference>
<feature type="transmembrane region" description="Helical" evidence="1">
    <location>
        <begin position="350"/>
        <end position="370"/>
    </location>
</feature>
<sequence length="451" mass="51374">MSRIVFHLLLGSVMIASMYHLGYVCQQDDFWPLLGSYAIFFGAYALVIKTVNDPRQVQGYLALGIGLRLLLLFSVPNLSDDVYRYLWDGHLWLNGINPFVHPPSYYLQHPPLPAGLTVDLYSKLNSPDYHTIYPPVAQGLFTLSCALFPKNMYASIVVMKVVVVLSELGSLRLLSLLLRRNGSPAPHILLYALNPLIILELTGNLHLEGLMIFFLLLSLWLLSKNSYSWATLAIAGSVASKLLPLMFLPFFIRRWGWPKWSVQYFMLMGLALLLLFMPMLSLAFLRGFGSSLDLYFQRFEFNAGIYYLLRWVFMVLTGYNFILFLGPALSLFALYAIVKMAKAEVDLSWEKLPVVMLFAFSMYLSTATIIHPWYLALPVAICVLTPFRFPILWSGLVVLSYSHYDGGLFQENYWLIALEYLGLAGYLWIELVVIKRGRTSLGRPIIHEKTT</sequence>
<evidence type="ECO:0008006" key="4">
    <source>
        <dbReference type="Google" id="ProtNLM"/>
    </source>
</evidence>
<accession>F4L1V2</accession>
<dbReference type="eggNOG" id="COG0463">
    <property type="taxonomic scope" value="Bacteria"/>
</dbReference>